<evidence type="ECO:0000313" key="1">
    <source>
        <dbReference type="EMBL" id="KAI5670431.1"/>
    </source>
</evidence>
<keyword evidence="2" id="KW-1185">Reference proteome</keyword>
<accession>A0ACC0BCT3</accession>
<dbReference type="Proteomes" id="UP001060085">
    <property type="component" value="Linkage Group LG03"/>
</dbReference>
<sequence>MFREDFNRVNNNVVKEKSDEELFEVREVEIQPQQVDEPKVVGDKYQTVACDRGRKSAGNKYSKRIECLTCISVILRDNSMWEVSKFVEEHNYELYPSMLRFMLAHRMIHSNFQKEIKRMLYFYTQNNDTGEEEGNAYERNVLRRWRKDVIRRHTRIFFDEGYPYMSMDFKKYKEFEKIFNEIVNLTLSNEARILKFKQLLESNKVESSESEGRVVLNPNVVVPRGRPRSNHLRASNESGRRNRRHVDNSCRHASNAFFLKVHLKMVQHLKATEQMYQQQFK</sequence>
<dbReference type="EMBL" id="CM044703">
    <property type="protein sequence ID" value="KAI5670431.1"/>
    <property type="molecule type" value="Genomic_DNA"/>
</dbReference>
<comment type="caution">
    <text evidence="1">The sequence shown here is derived from an EMBL/GenBank/DDBJ whole genome shotgun (WGS) entry which is preliminary data.</text>
</comment>
<protein>
    <submittedName>
        <fullName evidence="1">Uncharacterized protein</fullName>
    </submittedName>
</protein>
<gene>
    <name evidence="1" type="ORF">M9H77_10795</name>
</gene>
<reference evidence="2" key="1">
    <citation type="journal article" date="2023" name="Nat. Plants">
        <title>Single-cell RNA sequencing provides a high-resolution roadmap for understanding the multicellular compartmentation of specialized metabolism.</title>
        <authorList>
            <person name="Sun S."/>
            <person name="Shen X."/>
            <person name="Li Y."/>
            <person name="Li Y."/>
            <person name="Wang S."/>
            <person name="Li R."/>
            <person name="Zhang H."/>
            <person name="Shen G."/>
            <person name="Guo B."/>
            <person name="Wei J."/>
            <person name="Xu J."/>
            <person name="St-Pierre B."/>
            <person name="Chen S."/>
            <person name="Sun C."/>
        </authorList>
    </citation>
    <scope>NUCLEOTIDE SEQUENCE [LARGE SCALE GENOMIC DNA]</scope>
</reference>
<name>A0ACC0BCT3_CATRO</name>
<evidence type="ECO:0000313" key="2">
    <source>
        <dbReference type="Proteomes" id="UP001060085"/>
    </source>
</evidence>
<organism evidence="1 2">
    <name type="scientific">Catharanthus roseus</name>
    <name type="common">Madagascar periwinkle</name>
    <name type="synonym">Vinca rosea</name>
    <dbReference type="NCBI Taxonomy" id="4058"/>
    <lineage>
        <taxon>Eukaryota</taxon>
        <taxon>Viridiplantae</taxon>
        <taxon>Streptophyta</taxon>
        <taxon>Embryophyta</taxon>
        <taxon>Tracheophyta</taxon>
        <taxon>Spermatophyta</taxon>
        <taxon>Magnoliopsida</taxon>
        <taxon>eudicotyledons</taxon>
        <taxon>Gunneridae</taxon>
        <taxon>Pentapetalae</taxon>
        <taxon>asterids</taxon>
        <taxon>lamiids</taxon>
        <taxon>Gentianales</taxon>
        <taxon>Apocynaceae</taxon>
        <taxon>Rauvolfioideae</taxon>
        <taxon>Vinceae</taxon>
        <taxon>Catharanthinae</taxon>
        <taxon>Catharanthus</taxon>
    </lineage>
</organism>
<proteinExistence type="predicted"/>